<comment type="caution">
    <text evidence="2">The sequence shown here is derived from an EMBL/GenBank/DDBJ whole genome shotgun (WGS) entry which is preliminary data.</text>
</comment>
<feature type="domain" description="SET" evidence="1">
    <location>
        <begin position="50"/>
        <end position="301"/>
    </location>
</feature>
<dbReference type="Gene3D" id="1.10.220.160">
    <property type="match status" value="1"/>
</dbReference>
<dbReference type="InterPro" id="IPR001214">
    <property type="entry name" value="SET_dom"/>
</dbReference>
<dbReference type="PROSITE" id="PS50280">
    <property type="entry name" value="SET"/>
    <property type="match status" value="1"/>
</dbReference>
<dbReference type="PANTHER" id="PTHR12197:SF298">
    <property type="entry name" value="HISTONE-LYSINE N-METHYLTRANSFERASE ATXR4"/>
    <property type="match status" value="1"/>
</dbReference>
<evidence type="ECO:0000313" key="3">
    <source>
        <dbReference type="Proteomes" id="UP000806378"/>
    </source>
</evidence>
<dbReference type="InterPro" id="IPR050869">
    <property type="entry name" value="H3K4_H4K5_MeTrfase"/>
</dbReference>
<accession>A0A8T0CUP6</accession>
<dbReference type="PANTHER" id="PTHR12197">
    <property type="entry name" value="HISTONE-LYSINE N-METHYLTRANSFERASE SMYD"/>
    <property type="match status" value="1"/>
</dbReference>
<gene>
    <name evidence="2" type="ORF">BT93_L4108</name>
</gene>
<dbReference type="CDD" id="cd20071">
    <property type="entry name" value="SET_SMYD"/>
    <property type="match status" value="1"/>
</dbReference>
<dbReference type="SMART" id="SM00317">
    <property type="entry name" value="SET"/>
    <property type="match status" value="1"/>
</dbReference>
<dbReference type="Gramene" id="rna-gnl|WGS:JABURB|Cocit.L4108.1">
    <property type="protein sequence ID" value="cds-KAF7851328.1"/>
    <property type="gene ID" value="gene-BT93_L4108"/>
</dbReference>
<dbReference type="Pfam" id="PF00856">
    <property type="entry name" value="SET"/>
    <property type="match status" value="1"/>
</dbReference>
<protein>
    <recommendedName>
        <fullName evidence="1">SET domain-containing protein</fullName>
    </recommendedName>
</protein>
<dbReference type="EMBL" id="MU089548">
    <property type="protein sequence ID" value="KAF7851328.1"/>
    <property type="molecule type" value="Genomic_DNA"/>
</dbReference>
<keyword evidence="3" id="KW-1185">Reference proteome</keyword>
<dbReference type="Proteomes" id="UP000806378">
    <property type="component" value="Unassembled WGS sequence"/>
</dbReference>
<evidence type="ECO:0000313" key="2">
    <source>
        <dbReference type="EMBL" id="KAF7851328.1"/>
    </source>
</evidence>
<dbReference type="Gene3D" id="2.170.270.10">
    <property type="entry name" value="SET domain"/>
    <property type="match status" value="1"/>
</dbReference>
<dbReference type="GO" id="GO:0005634">
    <property type="term" value="C:nucleus"/>
    <property type="evidence" value="ECO:0007669"/>
    <property type="project" value="TreeGrafter"/>
</dbReference>
<name>A0A8T0CUP6_CORYI</name>
<dbReference type="SUPFAM" id="SSF82199">
    <property type="entry name" value="SET domain"/>
    <property type="match status" value="1"/>
</dbReference>
<dbReference type="InterPro" id="IPR046341">
    <property type="entry name" value="SET_dom_sf"/>
</dbReference>
<dbReference type="AlphaFoldDB" id="A0A8T0CUP6"/>
<sequence length="331" mass="36375">MSLLSRYGRSACSRSRKLRGPSTLLRLAFLSTASPDPLGAPSPARLGGPPPIRVGLTESAGRGVFATRRIGSGELIHTAEPVVSHPSLRSLHAVCYSCLRKLNSAGSPAHAVSFCSDDCRARSQAFYEVETRVDWSSHDAYCRTQGLKYPLLVKRLACMVMSGATSSNCLDILQPAYLSPEMISEMEEGFRLLKCAFTDAHVKDEQIAFLTKQWYTTLLARIRINAFRVEVVGGSFEDLLSMAAASVEAEAAVGNAVYMLPSFYNHDCDPNTHIIWLEDAVARLKALRDIEPGEELRICYIDASLDWDARQNILSQGFGFRCDCPRCLSGD</sequence>
<proteinExistence type="predicted"/>
<evidence type="ECO:0000259" key="1">
    <source>
        <dbReference type="PROSITE" id="PS50280"/>
    </source>
</evidence>
<reference evidence="2" key="1">
    <citation type="submission" date="2020-05" db="EMBL/GenBank/DDBJ databases">
        <title>WGS assembly of Corymbia citriodora subspecies variegata.</title>
        <authorList>
            <person name="Barry K."/>
            <person name="Hundley H."/>
            <person name="Shu S."/>
            <person name="Jenkins J."/>
            <person name="Grimwood J."/>
            <person name="Baten A."/>
        </authorList>
    </citation>
    <scope>NUCLEOTIDE SEQUENCE</scope>
    <source>
        <strain evidence="2">CV2-018</strain>
    </source>
</reference>
<dbReference type="OrthoDB" id="438641at2759"/>
<dbReference type="Gene3D" id="6.10.140.2220">
    <property type="match status" value="1"/>
</dbReference>
<organism evidence="2 3">
    <name type="scientific">Corymbia citriodora subsp. variegata</name>
    <dbReference type="NCBI Taxonomy" id="360336"/>
    <lineage>
        <taxon>Eukaryota</taxon>
        <taxon>Viridiplantae</taxon>
        <taxon>Streptophyta</taxon>
        <taxon>Embryophyta</taxon>
        <taxon>Tracheophyta</taxon>
        <taxon>Spermatophyta</taxon>
        <taxon>Magnoliopsida</taxon>
        <taxon>eudicotyledons</taxon>
        <taxon>Gunneridae</taxon>
        <taxon>Pentapetalae</taxon>
        <taxon>rosids</taxon>
        <taxon>malvids</taxon>
        <taxon>Myrtales</taxon>
        <taxon>Myrtaceae</taxon>
        <taxon>Myrtoideae</taxon>
        <taxon>Eucalypteae</taxon>
        <taxon>Corymbia</taxon>
    </lineage>
</organism>